<evidence type="ECO:0000313" key="3">
    <source>
        <dbReference type="Proteomes" id="UP000283269"/>
    </source>
</evidence>
<dbReference type="InParanoid" id="A0A409XHK9"/>
<sequence>MTTGMKHVCTFRHALALDELQVKLLPGDYIEAGSEENTPLLGDVKEVWFAGSHSDIGGGNVVNLETDQFGPSLRWMSYEAIKEGLKMECHQKPWKPLIPKPSMNWFYGLIKYILILKLSYKGLDDVIRWPRQSPRRILPGQLIHDSVFAEGLKKTGYEAAAVFRDEGTRWDEKSLKEKGIVEDDPYSHANKTLQSIKESNDKRVPVFDKDYGALASLSSSAIGALSITEVPDSSTILVEALKAECRRSSKAGDNKFRVATLAATLDVDESIPEPVYDSAVWSVLDKLYANEPHKWSKFKYRFDSLGISDSQIVTLLNEMATRATIIQYISSLADNDQIKFNDPIIVFFSGIATSDGSNTACIAYDYPDAEPIPVSVINDLLAHVASVRGNNIVRWLATFLTLILDCCNAAGFKGDSYASANFSSHVLLASCQGLEVSDQGVFTSNLLRVLRERGPGSGGYTCTYRDIIQGLKLPGTKKPTVLHDVTPTESYLDGRDGRLFEALQDIRACRDQGNKLNISIIRDDSPLSCDVVKQLVEQDSDILRFVGRNNEHQLLVLMRNGKAVIEIRDRDEKLKRLLMVGTSDVSIIGCILEYASHFLWHLRRSPSLETNDFHVARDITLETWRLSSVDGSYTSASSPVGDNLNQDGIIRISVANTDESSLKLGFKLTNISKSGLFVWVFAFDILDLSIDTVYKPAFVNDSRDWGNACLPAGGHLKFSNVSSGEQLTVLPAGIETSVSYLKIFISNIFVDLSFIDKVSPLHVDGQLHDYSTFPSDSSDLHDAFTTSISGTLRLRGGVSKSWPRFRPFWDTIVVPIVKRREG</sequence>
<reference evidence="2 3" key="1">
    <citation type="journal article" date="2018" name="Evol. Lett.">
        <title>Horizontal gene cluster transfer increased hallucinogenic mushroom diversity.</title>
        <authorList>
            <person name="Reynolds H.T."/>
            <person name="Vijayakumar V."/>
            <person name="Gluck-Thaler E."/>
            <person name="Korotkin H.B."/>
            <person name="Matheny P.B."/>
            <person name="Slot J.C."/>
        </authorList>
    </citation>
    <scope>NUCLEOTIDE SEQUENCE [LARGE SCALE GENOMIC DNA]</scope>
    <source>
        <strain evidence="2 3">2631</strain>
    </source>
</reference>
<organism evidence="2 3">
    <name type="scientific">Psilocybe cyanescens</name>
    <dbReference type="NCBI Taxonomy" id="93625"/>
    <lineage>
        <taxon>Eukaryota</taxon>
        <taxon>Fungi</taxon>
        <taxon>Dikarya</taxon>
        <taxon>Basidiomycota</taxon>
        <taxon>Agaricomycotina</taxon>
        <taxon>Agaricomycetes</taxon>
        <taxon>Agaricomycetidae</taxon>
        <taxon>Agaricales</taxon>
        <taxon>Agaricineae</taxon>
        <taxon>Strophariaceae</taxon>
        <taxon>Psilocybe</taxon>
    </lineage>
</organism>
<gene>
    <name evidence="2" type="ORF">CVT25_001664</name>
</gene>
<feature type="domain" description="T6SS Phospholipase effector Tle1-like catalytic" evidence="1">
    <location>
        <begin position="5"/>
        <end position="77"/>
    </location>
</feature>
<dbReference type="Pfam" id="PF09994">
    <property type="entry name" value="T6SS_Tle1-like_cat"/>
    <property type="match status" value="1"/>
</dbReference>
<dbReference type="AlphaFoldDB" id="A0A409XHK9"/>
<keyword evidence="3" id="KW-1185">Reference proteome</keyword>
<dbReference type="EMBL" id="NHYD01001676">
    <property type="protein sequence ID" value="PPQ90221.1"/>
    <property type="molecule type" value="Genomic_DNA"/>
</dbReference>
<dbReference type="Proteomes" id="UP000283269">
    <property type="component" value="Unassembled WGS sequence"/>
</dbReference>
<accession>A0A409XHK9</accession>
<proteinExistence type="predicted"/>
<evidence type="ECO:0000313" key="2">
    <source>
        <dbReference type="EMBL" id="PPQ90221.1"/>
    </source>
</evidence>
<comment type="caution">
    <text evidence="2">The sequence shown here is derived from an EMBL/GenBank/DDBJ whole genome shotgun (WGS) entry which is preliminary data.</text>
</comment>
<name>A0A409XHK9_PSICY</name>
<dbReference type="InterPro" id="IPR018712">
    <property type="entry name" value="Tle1-like_cat"/>
</dbReference>
<evidence type="ECO:0000259" key="1">
    <source>
        <dbReference type="Pfam" id="PF09994"/>
    </source>
</evidence>
<dbReference type="Gene3D" id="3.40.50.1460">
    <property type="match status" value="1"/>
</dbReference>
<dbReference type="STRING" id="93625.A0A409XHK9"/>
<protein>
    <recommendedName>
        <fullName evidence="1">T6SS Phospholipase effector Tle1-like catalytic domain-containing protein</fullName>
    </recommendedName>
</protein>